<evidence type="ECO:0000313" key="3">
    <source>
        <dbReference type="Proteomes" id="UP000185696"/>
    </source>
</evidence>
<organism evidence="2 3">
    <name type="scientific">Actinophytocola xinjiangensis</name>
    <dbReference type="NCBI Taxonomy" id="485602"/>
    <lineage>
        <taxon>Bacteria</taxon>
        <taxon>Bacillati</taxon>
        <taxon>Actinomycetota</taxon>
        <taxon>Actinomycetes</taxon>
        <taxon>Pseudonocardiales</taxon>
        <taxon>Pseudonocardiaceae</taxon>
    </lineage>
</organism>
<comment type="caution">
    <text evidence="2">The sequence shown here is derived from an EMBL/GenBank/DDBJ whole genome shotgun (WGS) entry which is preliminary data.</text>
</comment>
<evidence type="ECO:0000313" key="2">
    <source>
        <dbReference type="EMBL" id="OLF08663.1"/>
    </source>
</evidence>
<keyword evidence="3" id="KW-1185">Reference proteome</keyword>
<feature type="region of interest" description="Disordered" evidence="1">
    <location>
        <begin position="83"/>
        <end position="135"/>
    </location>
</feature>
<evidence type="ECO:0000256" key="1">
    <source>
        <dbReference type="SAM" id="MobiDB-lite"/>
    </source>
</evidence>
<dbReference type="EMBL" id="MSIF01000011">
    <property type="protein sequence ID" value="OLF08663.1"/>
    <property type="molecule type" value="Genomic_DNA"/>
</dbReference>
<proteinExistence type="predicted"/>
<feature type="compositionally biased region" description="Basic and acidic residues" evidence="1">
    <location>
        <begin position="125"/>
        <end position="135"/>
    </location>
</feature>
<dbReference type="AlphaFoldDB" id="A0A7Z0WKW6"/>
<gene>
    <name evidence="2" type="ORF">BLA60_21815</name>
</gene>
<dbReference type="Proteomes" id="UP000185696">
    <property type="component" value="Unassembled WGS sequence"/>
</dbReference>
<protein>
    <submittedName>
        <fullName evidence="2">Uncharacterized protein</fullName>
    </submittedName>
</protein>
<dbReference type="RefSeq" id="WP_075134818.1">
    <property type="nucleotide sequence ID" value="NZ_MSIF01000011.1"/>
</dbReference>
<sequence length="135" mass="14478">MTDRAEAGTRLVEELTLLLDAVADRAGPWLDRAAASGADCGWCPVCAVVALVRGEPNQLAARGLDHAADLVALLRAVLADRWDPDDEPHMPGFTPAEPRPQGDRPRVQRIPVRRATPGAGVPERPAQERERPGAP</sequence>
<reference evidence="2 3" key="1">
    <citation type="submission" date="2016-12" db="EMBL/GenBank/DDBJ databases">
        <title>The draft genome sequence of Actinophytocola xinjiangensis.</title>
        <authorList>
            <person name="Wang W."/>
            <person name="Yuan L."/>
        </authorList>
    </citation>
    <scope>NUCLEOTIDE SEQUENCE [LARGE SCALE GENOMIC DNA]</scope>
    <source>
        <strain evidence="2 3">CGMCC 4.4663</strain>
    </source>
</reference>
<accession>A0A7Z0WKW6</accession>
<name>A0A7Z0WKW6_9PSEU</name>